<dbReference type="AlphaFoldDB" id="A0A1H2RKC3"/>
<feature type="transmembrane region" description="Helical" evidence="6">
    <location>
        <begin position="252"/>
        <end position="274"/>
    </location>
</feature>
<dbReference type="GO" id="GO:0005886">
    <property type="term" value="C:plasma membrane"/>
    <property type="evidence" value="ECO:0007669"/>
    <property type="project" value="TreeGrafter"/>
</dbReference>
<dbReference type="Gene3D" id="1.20.1080.10">
    <property type="entry name" value="Glycerol uptake facilitator protein"/>
    <property type="match status" value="1"/>
</dbReference>
<evidence type="ECO:0000256" key="6">
    <source>
        <dbReference type="SAM" id="Phobius"/>
    </source>
</evidence>
<feature type="transmembrane region" description="Helical" evidence="6">
    <location>
        <begin position="53"/>
        <end position="75"/>
    </location>
</feature>
<evidence type="ECO:0000313" key="7">
    <source>
        <dbReference type="EMBL" id="SDW19620.1"/>
    </source>
</evidence>
<evidence type="ECO:0000256" key="5">
    <source>
        <dbReference type="SAM" id="MobiDB-lite"/>
    </source>
</evidence>
<evidence type="ECO:0000256" key="2">
    <source>
        <dbReference type="ARBA" id="ARBA00022692"/>
    </source>
</evidence>
<dbReference type="Pfam" id="PF01226">
    <property type="entry name" value="Form_Nir_trans"/>
    <property type="match status" value="1"/>
</dbReference>
<gene>
    <name evidence="7" type="ORF">SAMN05444336_101382</name>
</gene>
<dbReference type="InterPro" id="IPR023271">
    <property type="entry name" value="Aquaporin-like"/>
</dbReference>
<keyword evidence="8" id="KW-1185">Reference proteome</keyword>
<proteinExistence type="predicted"/>
<accession>A0A1H2RKC3</accession>
<keyword evidence="3 6" id="KW-1133">Transmembrane helix</keyword>
<feature type="transmembrane region" description="Helical" evidence="6">
    <location>
        <begin position="87"/>
        <end position="105"/>
    </location>
</feature>
<evidence type="ECO:0000256" key="3">
    <source>
        <dbReference type="ARBA" id="ARBA00022989"/>
    </source>
</evidence>
<keyword evidence="4 6" id="KW-0472">Membrane</keyword>
<feature type="transmembrane region" description="Helical" evidence="6">
    <location>
        <begin position="183"/>
        <end position="201"/>
    </location>
</feature>
<dbReference type="STRING" id="356660.SAMN05444336_101382"/>
<keyword evidence="2 6" id="KW-0812">Transmembrane</keyword>
<evidence type="ECO:0000256" key="1">
    <source>
        <dbReference type="ARBA" id="ARBA00004141"/>
    </source>
</evidence>
<dbReference type="GO" id="GO:0015499">
    <property type="term" value="F:formate transmembrane transporter activity"/>
    <property type="evidence" value="ECO:0007669"/>
    <property type="project" value="TreeGrafter"/>
</dbReference>
<dbReference type="EMBL" id="FNMZ01000001">
    <property type="protein sequence ID" value="SDW19620.1"/>
    <property type="molecule type" value="Genomic_DNA"/>
</dbReference>
<feature type="transmembrane region" description="Helical" evidence="6">
    <location>
        <begin position="135"/>
        <end position="156"/>
    </location>
</feature>
<dbReference type="Proteomes" id="UP000199118">
    <property type="component" value="Unassembled WGS sequence"/>
</dbReference>
<feature type="region of interest" description="Disordered" evidence="5">
    <location>
        <begin position="1"/>
        <end position="28"/>
    </location>
</feature>
<dbReference type="PANTHER" id="PTHR30520:SF2">
    <property type="entry name" value="INNER MEMBRANE PROTEIN YFDC"/>
    <property type="match status" value="1"/>
</dbReference>
<protein>
    <submittedName>
        <fullName evidence="7">Formate/nitrite transporter FocA, FNT family</fullName>
    </submittedName>
</protein>
<organism evidence="7 8">
    <name type="scientific">Albimonas donghaensis</name>
    <dbReference type="NCBI Taxonomy" id="356660"/>
    <lineage>
        <taxon>Bacteria</taxon>
        <taxon>Pseudomonadati</taxon>
        <taxon>Pseudomonadota</taxon>
        <taxon>Alphaproteobacteria</taxon>
        <taxon>Rhodobacterales</taxon>
        <taxon>Paracoccaceae</taxon>
        <taxon>Albimonas</taxon>
    </lineage>
</organism>
<dbReference type="PANTHER" id="PTHR30520">
    <property type="entry name" value="FORMATE TRANSPORTER-RELATED"/>
    <property type="match status" value="1"/>
</dbReference>
<reference evidence="7 8" key="1">
    <citation type="submission" date="2016-10" db="EMBL/GenBank/DDBJ databases">
        <authorList>
            <person name="de Groot N.N."/>
        </authorList>
    </citation>
    <scope>NUCLEOTIDE SEQUENCE [LARGE SCALE GENOMIC DNA]</scope>
    <source>
        <strain evidence="7 8">DSM 17890</strain>
    </source>
</reference>
<sequence>MSKDHHHDDHDEEVHLDAEGQRQVEAHSDAPAEVVYEAIRRQGIHEIGRPASALWWSGFAAGLTISLSVLAEGILRVSLPDEPWRPLVSCFGYSIGFLIVVQARMQLFTENTITPILPLFLAPGLHALGRTARLWAIVLVANLAGCAAAAAAMTGLEMVPADLFRGALEIARSYASHTPWEQFVRGVPAGFLVAAMVWILPRHEGSGSILIVVIVTWLIGVGEMSHVVVGSTKLFMLAMLGEMDLRSALMDHTLPALAGNVIGGTGIFAALTFAQVREEV</sequence>
<dbReference type="RefSeq" id="WP_092679436.1">
    <property type="nucleotide sequence ID" value="NZ_FNMZ01000001.1"/>
</dbReference>
<dbReference type="OrthoDB" id="261587at2"/>
<comment type="subcellular location">
    <subcellularLocation>
        <location evidence="1">Membrane</location>
        <topology evidence="1">Multi-pass membrane protein</topology>
    </subcellularLocation>
</comment>
<name>A0A1H2RKC3_9RHOB</name>
<feature type="transmembrane region" description="Helical" evidence="6">
    <location>
        <begin position="208"/>
        <end position="232"/>
    </location>
</feature>
<dbReference type="InterPro" id="IPR000292">
    <property type="entry name" value="For/NO2_transpt"/>
</dbReference>
<evidence type="ECO:0000256" key="4">
    <source>
        <dbReference type="ARBA" id="ARBA00023136"/>
    </source>
</evidence>
<evidence type="ECO:0000313" key="8">
    <source>
        <dbReference type="Proteomes" id="UP000199118"/>
    </source>
</evidence>